<comment type="similarity">
    <text evidence="1">Belongs to the peptidase M16 family.</text>
</comment>
<evidence type="ECO:0000256" key="4">
    <source>
        <dbReference type="ARBA" id="ARBA00022833"/>
    </source>
</evidence>
<evidence type="ECO:0000256" key="5">
    <source>
        <dbReference type="ARBA" id="ARBA00023049"/>
    </source>
</evidence>
<dbReference type="EMBL" id="VWSE01000010">
    <property type="protein sequence ID" value="KAB0285375.1"/>
    <property type="molecule type" value="Genomic_DNA"/>
</dbReference>
<sequence length="945" mass="106881">MTFYSLCYRVVIIMFISRCVSICVIASSLVLTNVGAFAKEIQWSANLNHGYLDNGFQYVFHNSQDSKDPFNLRLIVNAGSVDDEHRGMAHIVEHMVFRSNRAHSIDMHRLFDQIGWKTGTQINAMTRQTETQYMVRTRPDDALDAAQSVKLLSDLAFGAKMNDQDWQLERGVILEEMRRGAGVAERVNTAKKLVVRNGSRYVDRPTIGTKEDILDVEIEDIRAFYDRYYVPGNMTLVASGYFDDRKLIEAIENTFGYEDAAPVPNRDYVKLPLKEGLVIGKVQDPKGTTSAVVYGFRSAMDPSIIEAGAYQRLQNYFIRKLVKPSVRASKSEYDASISSVHISFSEPTNDRLIAAMAAKTSDHALGQQVVLTEIERLKQNGINESALQALKEKARASVQRNRQIIPKRDFAKWEDKLTSAVMQESVEEDYEIKSARTLKWIDALTVEELNERLKQILSAPDQFMFYQIPGGQQRTLPTNEEIGQLSKQISAQRYAATKVVPASKVKSPQFTESQRKGKAAQTVELAKPVLPTPHVTSKHKHFSPAVVQWTLANGDQVIWLDRKTSDGELYIKALSKSGYYSAAYQPWLLQAAQQVWQQTDFNMISNQSLQQWQKENNATWSWAQSGSQLDLSAKVAAPNLEPLMRAYWITQTDWMLNAEQFEEAKEAISDSVHIKSKHETERAALWGTPKDVSPTNSDIEALNMNRFTSAVETLNQQPVSLFIVGQTTEKEIETSVLPYLAAVSRQSDFEALQPVLPNGYHTLQQAIHDEDKSTVTIKSEADMIWTPEASFLVSTLNPIVQKALKNKLRHELGGVYSIRFEMTLNKDNKVRLSTEFTTAPEKVDMLVAAHNIVLENLSEQLPLENYPRIQRDIQFAESLRLSDANTWLRRLALSYQKYHGPDYLQSMQTLEQRVTEQHLSEIVDQIIPLSKQAILIGTPVSSEGI</sequence>
<dbReference type="InterPro" id="IPR011249">
    <property type="entry name" value="Metalloenz_LuxS/M16"/>
</dbReference>
<feature type="domain" description="Peptidase M16 C-terminal" evidence="8">
    <location>
        <begin position="216"/>
        <end position="392"/>
    </location>
</feature>
<dbReference type="InterPro" id="IPR007863">
    <property type="entry name" value="Peptidase_M16_C"/>
</dbReference>
<dbReference type="AlphaFoldDB" id="A0A5N3QVU4"/>
<evidence type="ECO:0000256" key="3">
    <source>
        <dbReference type="ARBA" id="ARBA00022801"/>
    </source>
</evidence>
<evidence type="ECO:0000256" key="6">
    <source>
        <dbReference type="SAM" id="Phobius"/>
    </source>
</evidence>
<feature type="transmembrane region" description="Helical" evidence="6">
    <location>
        <begin position="7"/>
        <end position="31"/>
    </location>
</feature>
<dbReference type="PANTHER" id="PTHR43690:SF17">
    <property type="entry name" value="PROTEIN YHJJ"/>
    <property type="match status" value="1"/>
</dbReference>
<evidence type="ECO:0000256" key="2">
    <source>
        <dbReference type="ARBA" id="ARBA00022670"/>
    </source>
</evidence>
<dbReference type="Gene3D" id="3.30.830.10">
    <property type="entry name" value="Metalloenzyme, LuxS/M16 peptidase-like"/>
    <property type="match status" value="3"/>
</dbReference>
<evidence type="ECO:0000259" key="8">
    <source>
        <dbReference type="Pfam" id="PF05193"/>
    </source>
</evidence>
<dbReference type="Pfam" id="PF00675">
    <property type="entry name" value="Peptidase_M16"/>
    <property type="match status" value="1"/>
</dbReference>
<dbReference type="GO" id="GO:0006508">
    <property type="term" value="P:proteolysis"/>
    <property type="evidence" value="ECO:0007669"/>
    <property type="project" value="UniProtKB-KW"/>
</dbReference>
<gene>
    <name evidence="9" type="ORF">F2P58_22930</name>
</gene>
<protein>
    <recommendedName>
        <fullName evidence="11">Insulinase family protein</fullName>
    </recommendedName>
</protein>
<dbReference type="PANTHER" id="PTHR43690">
    <property type="entry name" value="NARDILYSIN"/>
    <property type="match status" value="1"/>
</dbReference>
<dbReference type="GO" id="GO:0046872">
    <property type="term" value="F:metal ion binding"/>
    <property type="evidence" value="ECO:0007669"/>
    <property type="project" value="InterPro"/>
</dbReference>
<keyword evidence="6" id="KW-0472">Membrane</keyword>
<proteinExistence type="inferred from homology"/>
<keyword evidence="4" id="KW-0862">Zinc</keyword>
<organism evidence="9 10">
    <name type="scientific">Vibrio fortis</name>
    <dbReference type="NCBI Taxonomy" id="212667"/>
    <lineage>
        <taxon>Bacteria</taxon>
        <taxon>Pseudomonadati</taxon>
        <taxon>Pseudomonadota</taxon>
        <taxon>Gammaproteobacteria</taxon>
        <taxon>Vibrionales</taxon>
        <taxon>Vibrionaceae</taxon>
        <taxon>Vibrio</taxon>
    </lineage>
</organism>
<dbReference type="InterPro" id="IPR050626">
    <property type="entry name" value="Peptidase_M16"/>
</dbReference>
<feature type="domain" description="Peptidase M16 N-terminal" evidence="7">
    <location>
        <begin position="63"/>
        <end position="178"/>
    </location>
</feature>
<dbReference type="GO" id="GO:0008237">
    <property type="term" value="F:metallopeptidase activity"/>
    <property type="evidence" value="ECO:0007669"/>
    <property type="project" value="UniProtKB-KW"/>
</dbReference>
<keyword evidence="6" id="KW-0812">Transmembrane</keyword>
<feature type="domain" description="Peptidase M16 C-terminal" evidence="8">
    <location>
        <begin position="720"/>
        <end position="868"/>
    </location>
</feature>
<reference evidence="9 10" key="1">
    <citation type="submission" date="2019-09" db="EMBL/GenBank/DDBJ databases">
        <title>Whole genome sequence of Vibrio fortis.</title>
        <authorList>
            <person name="Das S.K."/>
        </authorList>
    </citation>
    <scope>NUCLEOTIDE SEQUENCE [LARGE SCALE GENOMIC DNA]</scope>
    <source>
        <strain evidence="9 10">AN60</strain>
    </source>
</reference>
<keyword evidence="5" id="KW-0482">Metalloprotease</keyword>
<name>A0A5N3QVU4_9VIBR</name>
<dbReference type="SUPFAM" id="SSF63411">
    <property type="entry name" value="LuxS/MPP-like metallohydrolase"/>
    <property type="match status" value="2"/>
</dbReference>
<keyword evidence="3" id="KW-0378">Hydrolase</keyword>
<keyword evidence="6" id="KW-1133">Transmembrane helix</keyword>
<evidence type="ECO:0000259" key="7">
    <source>
        <dbReference type="Pfam" id="PF00675"/>
    </source>
</evidence>
<evidence type="ECO:0000313" key="9">
    <source>
        <dbReference type="EMBL" id="KAB0285375.1"/>
    </source>
</evidence>
<evidence type="ECO:0008006" key="11">
    <source>
        <dbReference type="Google" id="ProtNLM"/>
    </source>
</evidence>
<accession>A0A5N3QVU4</accession>
<dbReference type="InterPro" id="IPR011765">
    <property type="entry name" value="Pept_M16_N"/>
</dbReference>
<keyword evidence="2" id="KW-0645">Protease</keyword>
<comment type="caution">
    <text evidence="9">The sequence shown here is derived from an EMBL/GenBank/DDBJ whole genome shotgun (WGS) entry which is preliminary data.</text>
</comment>
<dbReference type="Pfam" id="PF05193">
    <property type="entry name" value="Peptidase_M16_C"/>
    <property type="match status" value="2"/>
</dbReference>
<dbReference type="Proteomes" id="UP000326789">
    <property type="component" value="Unassembled WGS sequence"/>
</dbReference>
<evidence type="ECO:0000313" key="10">
    <source>
        <dbReference type="Proteomes" id="UP000326789"/>
    </source>
</evidence>
<evidence type="ECO:0000256" key="1">
    <source>
        <dbReference type="ARBA" id="ARBA00007261"/>
    </source>
</evidence>